<keyword evidence="1" id="KW-0808">Transferase</keyword>
<name>A0A4Q1JVQ4_9GAMM</name>
<dbReference type="EMBL" id="SAWZ01000003">
    <property type="protein sequence ID" value="RXR06341.1"/>
    <property type="molecule type" value="Genomic_DNA"/>
</dbReference>
<dbReference type="Gene3D" id="3.30.420.300">
    <property type="entry name" value="2-keto-3-deoxy-galactonokinase, substrate binding domain"/>
    <property type="match status" value="1"/>
</dbReference>
<protein>
    <submittedName>
        <fullName evidence="1">2-dehydro-3-deoxygalactonokinase</fullName>
    </submittedName>
</protein>
<dbReference type="Proteomes" id="UP000289784">
    <property type="component" value="Unassembled WGS sequence"/>
</dbReference>
<dbReference type="AlphaFoldDB" id="A0A4Q1JVQ4"/>
<dbReference type="OrthoDB" id="256574at2"/>
<keyword evidence="1" id="KW-0418">Kinase</keyword>
<dbReference type="InterPro" id="IPR042258">
    <property type="entry name" value="DGOK_N"/>
</dbReference>
<keyword evidence="2" id="KW-1185">Reference proteome</keyword>
<accession>A0A4Q1JVQ4</accession>
<dbReference type="RefSeq" id="WP_129470448.1">
    <property type="nucleotide sequence ID" value="NZ_SAWZ01000003.1"/>
</dbReference>
<comment type="caution">
    <text evidence="1">The sequence shown here is derived from an EMBL/GenBank/DDBJ whole genome shotgun (WGS) entry which is preliminary data.</text>
</comment>
<dbReference type="InterPro" id="IPR007729">
    <property type="entry name" value="DGOK"/>
</dbReference>
<sequence length="309" mass="32148">MSDDAARPIIGINWGSSNFRAYLIDAGGAAVDLVERPAGIAALDRPQMQALVQEIAGRWPEARRLYACGMVGSNIGWSDAGYLDCPATPAALARQLHHVTVGEVPVAIVPGLACRRAGDDAPDIMRGEETELLGLIDAGRVPGDGLVALPGTHSKWIGLREGAVVEFLTAMSGEIFDRLTAAGLLASVVDGPAREDEIFDQAVRMGHGSGMGLGSLLFGARARVIRGDLRRDQGASWVRGVLMGAELADVARLWPDAWARVVPLVGAGPVCALYARALAVVGGKGEATASQDAVTRGFLALDRAAGALA</sequence>
<dbReference type="InterPro" id="IPR042257">
    <property type="entry name" value="DGOK_C"/>
</dbReference>
<dbReference type="GO" id="GO:0034194">
    <property type="term" value="P:D-galactonate catabolic process"/>
    <property type="evidence" value="ECO:0007669"/>
    <property type="project" value="InterPro"/>
</dbReference>
<dbReference type="GO" id="GO:0008671">
    <property type="term" value="F:2-dehydro-3-deoxygalactonokinase activity"/>
    <property type="evidence" value="ECO:0007669"/>
    <property type="project" value="InterPro"/>
</dbReference>
<proteinExistence type="predicted"/>
<evidence type="ECO:0000313" key="2">
    <source>
        <dbReference type="Proteomes" id="UP000289784"/>
    </source>
</evidence>
<organism evidence="1 2">
    <name type="scientific">Pseudoxanthomonas composti</name>
    <dbReference type="NCBI Taxonomy" id="2137479"/>
    <lineage>
        <taxon>Bacteria</taxon>
        <taxon>Pseudomonadati</taxon>
        <taxon>Pseudomonadota</taxon>
        <taxon>Gammaproteobacteria</taxon>
        <taxon>Lysobacterales</taxon>
        <taxon>Lysobacteraceae</taxon>
        <taxon>Pseudoxanthomonas</taxon>
    </lineage>
</organism>
<reference evidence="1 2" key="1">
    <citation type="submission" date="2019-01" db="EMBL/GenBank/DDBJ databases">
        <title>Pseudoxanthomonas composti sp. nov., isolated from compost.</title>
        <authorList>
            <person name="Yang G."/>
        </authorList>
    </citation>
    <scope>NUCLEOTIDE SEQUENCE [LARGE SCALE GENOMIC DNA]</scope>
    <source>
        <strain evidence="1 2">GSS15</strain>
    </source>
</reference>
<dbReference type="Pfam" id="PF05035">
    <property type="entry name" value="DGOK"/>
    <property type="match status" value="1"/>
</dbReference>
<evidence type="ECO:0000313" key="1">
    <source>
        <dbReference type="EMBL" id="RXR06341.1"/>
    </source>
</evidence>
<gene>
    <name evidence="1" type="ORF">EPA99_06695</name>
</gene>
<dbReference type="Gene3D" id="3.30.420.310">
    <property type="entry name" value="2-keto-3-deoxy-galactonokinase, C-terminal domain"/>
    <property type="match status" value="1"/>
</dbReference>